<dbReference type="RefSeq" id="WP_123899114.1">
    <property type="nucleotide sequence ID" value="NZ_RPFJ01000051.1"/>
</dbReference>
<dbReference type="PANTHER" id="PTHR46401:SF2">
    <property type="entry name" value="GLYCOSYLTRANSFERASE WBBK-RELATED"/>
    <property type="match status" value="1"/>
</dbReference>
<dbReference type="SUPFAM" id="SSF53756">
    <property type="entry name" value="UDP-Glycosyltransferase/glycogen phosphorylase"/>
    <property type="match status" value="1"/>
</dbReference>
<gene>
    <name evidence="3" type="ORF">EGM88_14400</name>
</gene>
<dbReference type="Pfam" id="PF00534">
    <property type="entry name" value="Glycos_transf_1"/>
    <property type="match status" value="1"/>
</dbReference>
<evidence type="ECO:0000259" key="2">
    <source>
        <dbReference type="Pfam" id="PF00534"/>
    </source>
</evidence>
<dbReference type="GO" id="GO:0009103">
    <property type="term" value="P:lipopolysaccharide biosynthetic process"/>
    <property type="evidence" value="ECO:0007669"/>
    <property type="project" value="TreeGrafter"/>
</dbReference>
<dbReference type="AlphaFoldDB" id="A0A3N4NE79"/>
<dbReference type="PANTHER" id="PTHR46401">
    <property type="entry name" value="GLYCOSYLTRANSFERASE WBBK-RELATED"/>
    <property type="match status" value="1"/>
</dbReference>
<keyword evidence="4" id="KW-1185">Reference proteome</keyword>
<reference evidence="3 4" key="1">
    <citation type="submission" date="2018-11" db="EMBL/GenBank/DDBJ databases">
        <title>Aureibaculum marinum gen. nov., sp. nov., a member of the family Flavobacteriaceae isolated from the Bohai Sea.</title>
        <authorList>
            <person name="Ji X."/>
        </authorList>
    </citation>
    <scope>NUCLEOTIDE SEQUENCE [LARGE SCALE GENOMIC DNA]</scope>
    <source>
        <strain evidence="3 4">BH-SD17</strain>
    </source>
</reference>
<organism evidence="3 4">
    <name type="scientific">Aureibaculum marinum</name>
    <dbReference type="NCBI Taxonomy" id="2487930"/>
    <lineage>
        <taxon>Bacteria</taxon>
        <taxon>Pseudomonadati</taxon>
        <taxon>Bacteroidota</taxon>
        <taxon>Flavobacteriia</taxon>
        <taxon>Flavobacteriales</taxon>
        <taxon>Flavobacteriaceae</taxon>
        <taxon>Aureibaculum</taxon>
    </lineage>
</organism>
<feature type="domain" description="Glycosyl transferase family 1" evidence="2">
    <location>
        <begin position="173"/>
        <end position="334"/>
    </location>
</feature>
<comment type="caution">
    <text evidence="3">The sequence shown here is derived from an EMBL/GenBank/DDBJ whole genome shotgun (WGS) entry which is preliminary data.</text>
</comment>
<dbReference type="InterPro" id="IPR001296">
    <property type="entry name" value="Glyco_trans_1"/>
</dbReference>
<evidence type="ECO:0000313" key="4">
    <source>
        <dbReference type="Proteomes" id="UP000270856"/>
    </source>
</evidence>
<dbReference type="EMBL" id="RPFJ01000051">
    <property type="protein sequence ID" value="RPD91726.1"/>
    <property type="molecule type" value="Genomic_DNA"/>
</dbReference>
<sequence length="359" mass="41254">MIKESRVLILLHKIQHYRVPVFRIIAKHCKLTLASYEEEQVSLYKDEPFEVIFLPIKQYGPIILHKKNIHPLVKKFDVVIGLMNLRTIDILSLPFNPFIKTKIIYWGIGVSASKDKAFDNNKSYDFLRNFLFKRAKALIFYTEYAKNKYISYGFDKKSLFVANNTVEVLNIKNDLVVKKDKLLFVGALHKRKGIIELLDCYLKAYLLVGESLYNLQIIGEGPEKDNIATFIKKNHLNKKVKLLGGVYDQNTLKNYFMSSILCVSPNQAGLSVLTSMGYGVCFVTKNNAITGGEIFNLENNKTGVLYNNKNELINVIIDSYKNPNKYIKIGNAAKDYYYLNRKPKDMAKSIIDSINYVLE</sequence>
<evidence type="ECO:0000256" key="1">
    <source>
        <dbReference type="ARBA" id="ARBA00022679"/>
    </source>
</evidence>
<dbReference type="Gene3D" id="3.40.50.2000">
    <property type="entry name" value="Glycogen Phosphorylase B"/>
    <property type="match status" value="2"/>
</dbReference>
<dbReference type="OrthoDB" id="9811239at2"/>
<name>A0A3N4NE79_9FLAO</name>
<protein>
    <submittedName>
        <fullName evidence="3">Glycosyltransferase</fullName>
    </submittedName>
</protein>
<proteinExistence type="predicted"/>
<dbReference type="Proteomes" id="UP000270856">
    <property type="component" value="Unassembled WGS sequence"/>
</dbReference>
<accession>A0A3N4NE79</accession>
<dbReference type="GO" id="GO:0016757">
    <property type="term" value="F:glycosyltransferase activity"/>
    <property type="evidence" value="ECO:0007669"/>
    <property type="project" value="InterPro"/>
</dbReference>
<evidence type="ECO:0000313" key="3">
    <source>
        <dbReference type="EMBL" id="RPD91726.1"/>
    </source>
</evidence>
<keyword evidence="1 3" id="KW-0808">Transferase</keyword>